<reference evidence="2" key="1">
    <citation type="journal article" date="2016" name="Nat. Biotechnol.">
        <title>Sequencing wild and cultivated cassava and related species reveals extensive interspecific hybridization and genetic diversity.</title>
        <authorList>
            <person name="Bredeson J.V."/>
            <person name="Lyons J.B."/>
            <person name="Prochnik S.E."/>
            <person name="Wu G.A."/>
            <person name="Ha C.M."/>
            <person name="Edsinger-Gonzales E."/>
            <person name="Grimwood J."/>
            <person name="Schmutz J."/>
            <person name="Rabbi I.Y."/>
            <person name="Egesi C."/>
            <person name="Nauluvula P."/>
            <person name="Lebot V."/>
            <person name="Ndunguru J."/>
            <person name="Mkamilo G."/>
            <person name="Bart R.S."/>
            <person name="Setter T.L."/>
            <person name="Gleadow R.M."/>
            <person name="Kulakow P."/>
            <person name="Ferguson M.E."/>
            <person name="Rounsley S."/>
            <person name="Rokhsar D.S."/>
        </authorList>
    </citation>
    <scope>NUCLEOTIDE SEQUENCE [LARGE SCALE GENOMIC DNA]</scope>
    <source>
        <strain evidence="2">cv. AM560-2</strain>
    </source>
</reference>
<proteinExistence type="predicted"/>
<sequence length="64" mass="7583">MKFNPFMKKSSFFDDREAVDQVRHRPFHHLPHQPGCTSLKLQILEQTSEASLWKFPGKINLSHY</sequence>
<accession>A0ACB7GF90</accession>
<comment type="caution">
    <text evidence="1">The sequence shown here is derived from an EMBL/GenBank/DDBJ whole genome shotgun (WGS) entry which is preliminary data.</text>
</comment>
<name>A0ACB7GF90_MANES</name>
<dbReference type="EMBL" id="CM004400">
    <property type="protein sequence ID" value="KAG8638571.1"/>
    <property type="molecule type" value="Genomic_DNA"/>
</dbReference>
<evidence type="ECO:0000313" key="1">
    <source>
        <dbReference type="EMBL" id="KAG8638571.1"/>
    </source>
</evidence>
<dbReference type="Proteomes" id="UP000091857">
    <property type="component" value="Chromosome 14"/>
</dbReference>
<organism evidence="1 2">
    <name type="scientific">Manihot esculenta</name>
    <name type="common">Cassava</name>
    <name type="synonym">Jatropha manihot</name>
    <dbReference type="NCBI Taxonomy" id="3983"/>
    <lineage>
        <taxon>Eukaryota</taxon>
        <taxon>Viridiplantae</taxon>
        <taxon>Streptophyta</taxon>
        <taxon>Embryophyta</taxon>
        <taxon>Tracheophyta</taxon>
        <taxon>Spermatophyta</taxon>
        <taxon>Magnoliopsida</taxon>
        <taxon>eudicotyledons</taxon>
        <taxon>Gunneridae</taxon>
        <taxon>Pentapetalae</taxon>
        <taxon>rosids</taxon>
        <taxon>fabids</taxon>
        <taxon>Malpighiales</taxon>
        <taxon>Euphorbiaceae</taxon>
        <taxon>Crotonoideae</taxon>
        <taxon>Manihoteae</taxon>
        <taxon>Manihot</taxon>
    </lineage>
</organism>
<gene>
    <name evidence="1" type="ORF">MANES_14G043350v8</name>
</gene>
<keyword evidence="2" id="KW-1185">Reference proteome</keyword>
<protein>
    <submittedName>
        <fullName evidence="1">Uncharacterized protein</fullName>
    </submittedName>
</protein>
<evidence type="ECO:0000313" key="2">
    <source>
        <dbReference type="Proteomes" id="UP000091857"/>
    </source>
</evidence>